<reference evidence="2 3" key="1">
    <citation type="journal article" date="2017" name="Antonie Van Leeuwenhoek">
        <title>Rhizobium rhizosphaerae sp. nov., a novel species isolated from rice rhizosphere.</title>
        <authorList>
            <person name="Zhao J.J."/>
            <person name="Zhang J."/>
            <person name="Zhang R.J."/>
            <person name="Zhang C.W."/>
            <person name="Yin H.Q."/>
            <person name="Zhang X.X."/>
        </authorList>
    </citation>
    <scope>NUCLEOTIDE SEQUENCE [LARGE SCALE GENOMIC DNA]</scope>
    <source>
        <strain evidence="2 3">BSs20135</strain>
    </source>
</reference>
<dbReference type="STRING" id="493475.GARC_4214"/>
<evidence type="ECO:0000313" key="2">
    <source>
        <dbReference type="EMBL" id="GAC21156.1"/>
    </source>
</evidence>
<protein>
    <submittedName>
        <fullName evidence="2">Uncharacterized protein</fullName>
    </submittedName>
</protein>
<keyword evidence="1" id="KW-0472">Membrane</keyword>
<feature type="transmembrane region" description="Helical" evidence="1">
    <location>
        <begin position="90"/>
        <end position="112"/>
    </location>
</feature>
<dbReference type="Proteomes" id="UP000006327">
    <property type="component" value="Unassembled WGS sequence"/>
</dbReference>
<sequence length="154" mass="16802">MKLNFYLRLCTHFLVAVIFAFVLASLFHSQFVMAELTKVGVEILFNDRLSMSIDDLLGLYPTYGVVIAVSFLIAFIVASLLIKKFGLSPYIMYCLAGGIGVAVALLAMHPILDITLLAGARSTFGFVCQSLAGAMGGWIFSYLRTHQINAKAVI</sequence>
<organism evidence="2 3">
    <name type="scientific">Paraglaciecola arctica BSs20135</name>
    <dbReference type="NCBI Taxonomy" id="493475"/>
    <lineage>
        <taxon>Bacteria</taxon>
        <taxon>Pseudomonadati</taxon>
        <taxon>Pseudomonadota</taxon>
        <taxon>Gammaproteobacteria</taxon>
        <taxon>Alteromonadales</taxon>
        <taxon>Alteromonadaceae</taxon>
        <taxon>Paraglaciecola</taxon>
    </lineage>
</organism>
<dbReference type="eggNOG" id="ENOG50331ZD">
    <property type="taxonomic scope" value="Bacteria"/>
</dbReference>
<keyword evidence="1" id="KW-1133">Transmembrane helix</keyword>
<evidence type="ECO:0000256" key="1">
    <source>
        <dbReference type="SAM" id="Phobius"/>
    </source>
</evidence>
<dbReference type="OrthoDB" id="6334575at2"/>
<feature type="transmembrane region" description="Helical" evidence="1">
    <location>
        <begin position="124"/>
        <end position="143"/>
    </location>
</feature>
<comment type="caution">
    <text evidence="2">The sequence shown here is derived from an EMBL/GenBank/DDBJ whole genome shotgun (WGS) entry which is preliminary data.</text>
</comment>
<dbReference type="AlphaFoldDB" id="K6YB20"/>
<gene>
    <name evidence="2" type="ORF">GARC_4214</name>
</gene>
<dbReference type="EMBL" id="BAEO01000060">
    <property type="protein sequence ID" value="GAC21156.1"/>
    <property type="molecule type" value="Genomic_DNA"/>
</dbReference>
<accession>K6YB20</accession>
<dbReference type="RefSeq" id="WP_007623801.1">
    <property type="nucleotide sequence ID" value="NZ_BAEO01000060.1"/>
</dbReference>
<evidence type="ECO:0000313" key="3">
    <source>
        <dbReference type="Proteomes" id="UP000006327"/>
    </source>
</evidence>
<feature type="transmembrane region" description="Helical" evidence="1">
    <location>
        <begin position="58"/>
        <end position="78"/>
    </location>
</feature>
<proteinExistence type="predicted"/>
<name>K6YB20_9ALTE</name>
<keyword evidence="3" id="KW-1185">Reference proteome</keyword>
<keyword evidence="1" id="KW-0812">Transmembrane</keyword>